<protein>
    <recommendedName>
        <fullName evidence="4">Complex I-B15</fullName>
    </recommendedName>
</protein>
<keyword evidence="1" id="KW-0812">Transmembrane</keyword>
<gene>
    <name evidence="2" type="ORF">KP509_20G019200</name>
</gene>
<dbReference type="OMA" id="GGMEAHK"/>
<evidence type="ECO:0008006" key="4">
    <source>
        <dbReference type="Google" id="ProtNLM"/>
    </source>
</evidence>
<dbReference type="EMBL" id="CM035425">
    <property type="protein sequence ID" value="KAH7331188.1"/>
    <property type="molecule type" value="Genomic_DNA"/>
</dbReference>
<dbReference type="PANTHER" id="PTHR35479">
    <property type="entry name" value="UNNAMED PRODUCT"/>
    <property type="match status" value="1"/>
</dbReference>
<evidence type="ECO:0000313" key="3">
    <source>
        <dbReference type="Proteomes" id="UP000825935"/>
    </source>
</evidence>
<accession>A0A8T2SHD0</accession>
<dbReference type="AlphaFoldDB" id="A0A8T2SHD0"/>
<evidence type="ECO:0000313" key="2">
    <source>
        <dbReference type="EMBL" id="KAH7331188.1"/>
    </source>
</evidence>
<proteinExistence type="predicted"/>
<name>A0A8T2SHD0_CERRI</name>
<reference evidence="2" key="1">
    <citation type="submission" date="2021-08" db="EMBL/GenBank/DDBJ databases">
        <title>WGS assembly of Ceratopteris richardii.</title>
        <authorList>
            <person name="Marchant D.B."/>
            <person name="Chen G."/>
            <person name="Jenkins J."/>
            <person name="Shu S."/>
            <person name="Leebens-Mack J."/>
            <person name="Grimwood J."/>
            <person name="Schmutz J."/>
            <person name="Soltis P."/>
            <person name="Soltis D."/>
            <person name="Chen Z.-H."/>
        </authorList>
    </citation>
    <scope>NUCLEOTIDE SEQUENCE</scope>
    <source>
        <strain evidence="2">Whitten #5841</strain>
        <tissue evidence="2">Leaf</tissue>
    </source>
</reference>
<feature type="transmembrane region" description="Helical" evidence="1">
    <location>
        <begin position="34"/>
        <end position="52"/>
    </location>
</feature>
<sequence length="71" mass="8353">MAGGMGVNKNKYVEDWGSYRENLEHHFRFTRRNFALIFSFGVLFPIVVYKGLVAEAHKHDSDYQRPPTKFM</sequence>
<dbReference type="Proteomes" id="UP000825935">
    <property type="component" value="Chromosome 20"/>
</dbReference>
<evidence type="ECO:0000256" key="1">
    <source>
        <dbReference type="SAM" id="Phobius"/>
    </source>
</evidence>
<organism evidence="2 3">
    <name type="scientific">Ceratopteris richardii</name>
    <name type="common">Triangle waterfern</name>
    <dbReference type="NCBI Taxonomy" id="49495"/>
    <lineage>
        <taxon>Eukaryota</taxon>
        <taxon>Viridiplantae</taxon>
        <taxon>Streptophyta</taxon>
        <taxon>Embryophyta</taxon>
        <taxon>Tracheophyta</taxon>
        <taxon>Polypodiopsida</taxon>
        <taxon>Polypodiidae</taxon>
        <taxon>Polypodiales</taxon>
        <taxon>Pteridineae</taxon>
        <taxon>Pteridaceae</taxon>
        <taxon>Parkerioideae</taxon>
        <taxon>Ceratopteris</taxon>
    </lineage>
</organism>
<comment type="caution">
    <text evidence="2">The sequence shown here is derived from an EMBL/GenBank/DDBJ whole genome shotgun (WGS) entry which is preliminary data.</text>
</comment>
<keyword evidence="3" id="KW-1185">Reference proteome</keyword>
<dbReference type="PANTHER" id="PTHR35479:SF4">
    <property type="entry name" value="OS01G0750800 PROTEIN"/>
    <property type="match status" value="1"/>
</dbReference>
<dbReference type="OrthoDB" id="504268at2759"/>
<keyword evidence="1" id="KW-1133">Transmembrane helix</keyword>
<keyword evidence="1" id="KW-0472">Membrane</keyword>